<comment type="caution">
    <text evidence="4">The sequence shown here is derived from an EMBL/GenBank/DDBJ whole genome shotgun (WGS) entry which is preliminary data.</text>
</comment>
<dbReference type="EMBL" id="QJNS01000707">
    <property type="protein sequence ID" value="RYO75209.1"/>
    <property type="molecule type" value="Genomic_DNA"/>
</dbReference>
<name>A0ABY0GRJ7_9PEZI</name>
<accession>A0ABY0GRJ7</accession>
<dbReference type="Proteomes" id="UP000294003">
    <property type="component" value="Unassembled WGS sequence"/>
</dbReference>
<gene>
    <name evidence="4" type="ORF">DL762_010138</name>
</gene>
<evidence type="ECO:0000256" key="1">
    <source>
        <dbReference type="ARBA" id="ARBA00010211"/>
    </source>
</evidence>
<feature type="domain" description="Fumarylacetoacetase-like C-terminal" evidence="3">
    <location>
        <begin position="149"/>
        <end position="285"/>
    </location>
</feature>
<proteinExistence type="inferred from homology"/>
<dbReference type="PANTHER" id="PTHR11820">
    <property type="entry name" value="ACYLPYRUVASE"/>
    <property type="match status" value="1"/>
</dbReference>
<reference evidence="4 5" key="1">
    <citation type="submission" date="2018-06" db="EMBL/GenBank/DDBJ databases">
        <title>Complete Genomes of Monosporascus.</title>
        <authorList>
            <person name="Robinson A.J."/>
            <person name="Natvig D.O."/>
        </authorList>
    </citation>
    <scope>NUCLEOTIDE SEQUENCE [LARGE SCALE GENOMIC DNA]</scope>
    <source>
        <strain evidence="4 5">CBS 609.92</strain>
    </source>
</reference>
<sequence>MYLNGQAPKPSRAGLRVLSAKPRLSANPTVFATSGSMQLGKSDDPDDDILYMEMLKRLVRFLAKNGRVYYGDAILPRGVTDIAKTKQARIIAGDIFGKHEVTDKIADVRLLLAPLALEDVKTVRCLGLNYALHAKESKLPIPKYPVLFCNDVPESKALDYVLGYAVGNDVSQREWQIQRGGGQWSLGKGFDGWAPYGPGIVSPELIKDPQGLRISTKLNGETVQESNTEDMIFNVKQAISFLSRGTTLLPGDFIFTGTPSGVGMGREPKLWMKDGDVVEVALEGVELARISHFK</sequence>
<keyword evidence="2" id="KW-0479">Metal-binding</keyword>
<dbReference type="SUPFAM" id="SSF56529">
    <property type="entry name" value="FAH"/>
    <property type="match status" value="1"/>
</dbReference>
<dbReference type="PANTHER" id="PTHR11820:SF112">
    <property type="entry name" value="FUMARYLACETOACETATE HYDROLASE FAMILY PROTEIN (AFU_ORTHOLOGUE AFUA_1G02370)-RELATED"/>
    <property type="match status" value="1"/>
</dbReference>
<dbReference type="InterPro" id="IPR011234">
    <property type="entry name" value="Fumarylacetoacetase-like_C"/>
</dbReference>
<keyword evidence="5" id="KW-1185">Reference proteome</keyword>
<evidence type="ECO:0000259" key="3">
    <source>
        <dbReference type="Pfam" id="PF01557"/>
    </source>
</evidence>
<organism evidence="4 5">
    <name type="scientific">Monosporascus cannonballus</name>
    <dbReference type="NCBI Taxonomy" id="155416"/>
    <lineage>
        <taxon>Eukaryota</taxon>
        <taxon>Fungi</taxon>
        <taxon>Dikarya</taxon>
        <taxon>Ascomycota</taxon>
        <taxon>Pezizomycotina</taxon>
        <taxon>Sordariomycetes</taxon>
        <taxon>Xylariomycetidae</taxon>
        <taxon>Xylariales</taxon>
        <taxon>Xylariales incertae sedis</taxon>
        <taxon>Monosporascus</taxon>
    </lineage>
</organism>
<evidence type="ECO:0000313" key="4">
    <source>
        <dbReference type="EMBL" id="RYO75209.1"/>
    </source>
</evidence>
<evidence type="ECO:0000313" key="5">
    <source>
        <dbReference type="Proteomes" id="UP000294003"/>
    </source>
</evidence>
<evidence type="ECO:0000256" key="2">
    <source>
        <dbReference type="ARBA" id="ARBA00022723"/>
    </source>
</evidence>
<comment type="similarity">
    <text evidence="1">Belongs to the FAH family.</text>
</comment>
<protein>
    <recommendedName>
        <fullName evidence="3">Fumarylacetoacetase-like C-terminal domain-containing protein</fullName>
    </recommendedName>
</protein>
<dbReference type="Gene3D" id="3.90.850.10">
    <property type="entry name" value="Fumarylacetoacetase-like, C-terminal domain"/>
    <property type="match status" value="1"/>
</dbReference>
<dbReference type="Pfam" id="PF01557">
    <property type="entry name" value="FAA_hydrolase"/>
    <property type="match status" value="1"/>
</dbReference>
<dbReference type="InterPro" id="IPR036663">
    <property type="entry name" value="Fumarylacetoacetase_C_sf"/>
</dbReference>